<accession>A0A2T6ZER1</accession>
<dbReference type="EMBL" id="NESQ01000331">
    <property type="protein sequence ID" value="PUU73959.1"/>
    <property type="molecule type" value="Genomic_DNA"/>
</dbReference>
<evidence type="ECO:0000313" key="2">
    <source>
        <dbReference type="Proteomes" id="UP000244722"/>
    </source>
</evidence>
<sequence length="114" mass="12588">MPPIELLSALLSTLFRLFIFCCSSIRDLCISYCTTISAFTFDVGTGFALVVLITARTISFSCLCLTSMVSVSPPSTPIPDLKIENYLNRRVELFFSALDNQDSVFELGDERAGE</sequence>
<gene>
    <name evidence="1" type="ORF">B9Z19DRAFT_1068577</name>
</gene>
<name>A0A2T6ZER1_TUBBO</name>
<dbReference type="Proteomes" id="UP000244722">
    <property type="component" value="Unassembled WGS sequence"/>
</dbReference>
<keyword evidence="2" id="KW-1185">Reference proteome</keyword>
<organism evidence="1 2">
    <name type="scientific">Tuber borchii</name>
    <name type="common">White truffle</name>
    <dbReference type="NCBI Taxonomy" id="42251"/>
    <lineage>
        <taxon>Eukaryota</taxon>
        <taxon>Fungi</taxon>
        <taxon>Dikarya</taxon>
        <taxon>Ascomycota</taxon>
        <taxon>Pezizomycotina</taxon>
        <taxon>Pezizomycetes</taxon>
        <taxon>Pezizales</taxon>
        <taxon>Tuberaceae</taxon>
        <taxon>Tuber</taxon>
    </lineage>
</organism>
<proteinExistence type="predicted"/>
<protein>
    <submittedName>
        <fullName evidence="1">Uncharacterized protein</fullName>
    </submittedName>
</protein>
<comment type="caution">
    <text evidence="1">The sequence shown here is derived from an EMBL/GenBank/DDBJ whole genome shotgun (WGS) entry which is preliminary data.</text>
</comment>
<reference evidence="1 2" key="1">
    <citation type="submission" date="2017-04" db="EMBL/GenBank/DDBJ databases">
        <title>Draft genome sequence of Tuber borchii Vittad., a whitish edible truffle.</title>
        <authorList>
            <consortium name="DOE Joint Genome Institute"/>
            <person name="Murat C."/>
            <person name="Kuo A."/>
            <person name="Barry K.W."/>
            <person name="Clum A."/>
            <person name="Dockter R.B."/>
            <person name="Fauchery L."/>
            <person name="Iotti M."/>
            <person name="Kohler A."/>
            <person name="Labutti K."/>
            <person name="Lindquist E.A."/>
            <person name="Lipzen A."/>
            <person name="Ohm R.A."/>
            <person name="Wang M."/>
            <person name="Grigoriev I.V."/>
            <person name="Zambonelli A."/>
            <person name="Martin F.M."/>
        </authorList>
    </citation>
    <scope>NUCLEOTIDE SEQUENCE [LARGE SCALE GENOMIC DNA]</scope>
    <source>
        <strain evidence="1 2">Tbo3840</strain>
    </source>
</reference>
<dbReference type="AlphaFoldDB" id="A0A2T6ZER1"/>
<evidence type="ECO:0000313" key="1">
    <source>
        <dbReference type="EMBL" id="PUU73959.1"/>
    </source>
</evidence>